<feature type="region of interest" description="Disordered" evidence="1">
    <location>
        <begin position="1051"/>
        <end position="1178"/>
    </location>
</feature>
<name>A0AAN6T108_9PEZI</name>
<feature type="region of interest" description="Disordered" evidence="1">
    <location>
        <begin position="317"/>
        <end position="344"/>
    </location>
</feature>
<feature type="compositionally biased region" description="Basic and acidic residues" evidence="1">
    <location>
        <begin position="864"/>
        <end position="876"/>
    </location>
</feature>
<accession>A0AAN6T108</accession>
<feature type="compositionally biased region" description="Low complexity" evidence="1">
    <location>
        <begin position="109"/>
        <end position="118"/>
    </location>
</feature>
<feature type="compositionally biased region" description="Basic and acidic residues" evidence="1">
    <location>
        <begin position="834"/>
        <end position="849"/>
    </location>
</feature>
<proteinExistence type="predicted"/>
<feature type="region of interest" description="Disordered" evidence="1">
    <location>
        <begin position="1253"/>
        <end position="1283"/>
    </location>
</feature>
<feature type="region of interest" description="Disordered" evidence="1">
    <location>
        <begin position="419"/>
        <end position="442"/>
    </location>
</feature>
<feature type="region of interest" description="Disordered" evidence="1">
    <location>
        <begin position="79"/>
        <end position="176"/>
    </location>
</feature>
<feature type="region of interest" description="Disordered" evidence="1">
    <location>
        <begin position="653"/>
        <end position="963"/>
    </location>
</feature>
<reference evidence="2" key="2">
    <citation type="submission" date="2023-05" db="EMBL/GenBank/DDBJ databases">
        <authorList>
            <consortium name="Lawrence Berkeley National Laboratory"/>
            <person name="Steindorff A."/>
            <person name="Hensen N."/>
            <person name="Bonometti L."/>
            <person name="Westerberg I."/>
            <person name="Brannstrom I.O."/>
            <person name="Guillou S."/>
            <person name="Cros-Aarteil S."/>
            <person name="Calhoun S."/>
            <person name="Haridas S."/>
            <person name="Kuo A."/>
            <person name="Mondo S."/>
            <person name="Pangilinan J."/>
            <person name="Riley R."/>
            <person name="Labutti K."/>
            <person name="Andreopoulos B."/>
            <person name="Lipzen A."/>
            <person name="Chen C."/>
            <person name="Yanf M."/>
            <person name="Daum C."/>
            <person name="Ng V."/>
            <person name="Clum A."/>
            <person name="Ohm R."/>
            <person name="Martin F."/>
            <person name="Silar P."/>
            <person name="Natvig D."/>
            <person name="Lalanne C."/>
            <person name="Gautier V."/>
            <person name="Ament-Velasquez S.L."/>
            <person name="Kruys A."/>
            <person name="Hutchinson M.I."/>
            <person name="Powell A.J."/>
            <person name="Barry K."/>
            <person name="Miller A.N."/>
            <person name="Grigoriev I.V."/>
            <person name="Debuchy R."/>
            <person name="Gladieux P."/>
            <person name="Thoren M.H."/>
            <person name="Johannesson H."/>
        </authorList>
    </citation>
    <scope>NUCLEOTIDE SEQUENCE</scope>
    <source>
        <strain evidence="2">CBS 757.83</strain>
    </source>
</reference>
<dbReference type="EMBL" id="MU863642">
    <property type="protein sequence ID" value="KAK4100316.1"/>
    <property type="molecule type" value="Genomic_DNA"/>
</dbReference>
<feature type="compositionally biased region" description="Gly residues" evidence="1">
    <location>
        <begin position="1267"/>
        <end position="1276"/>
    </location>
</feature>
<organism evidence="2 3">
    <name type="scientific">Parathielavia hyrcaniae</name>
    <dbReference type="NCBI Taxonomy" id="113614"/>
    <lineage>
        <taxon>Eukaryota</taxon>
        <taxon>Fungi</taxon>
        <taxon>Dikarya</taxon>
        <taxon>Ascomycota</taxon>
        <taxon>Pezizomycotina</taxon>
        <taxon>Sordariomycetes</taxon>
        <taxon>Sordariomycetidae</taxon>
        <taxon>Sordariales</taxon>
        <taxon>Chaetomiaceae</taxon>
        <taxon>Parathielavia</taxon>
    </lineage>
</organism>
<feature type="compositionally biased region" description="Basic and acidic residues" evidence="1">
    <location>
        <begin position="1051"/>
        <end position="1064"/>
    </location>
</feature>
<keyword evidence="3" id="KW-1185">Reference proteome</keyword>
<evidence type="ECO:0000313" key="2">
    <source>
        <dbReference type="EMBL" id="KAK4100316.1"/>
    </source>
</evidence>
<feature type="compositionally biased region" description="Polar residues" evidence="1">
    <location>
        <begin position="760"/>
        <end position="787"/>
    </location>
</feature>
<feature type="compositionally biased region" description="Basic and acidic residues" evidence="1">
    <location>
        <begin position="935"/>
        <end position="944"/>
    </location>
</feature>
<feature type="compositionally biased region" description="Acidic residues" evidence="1">
    <location>
        <begin position="653"/>
        <end position="664"/>
    </location>
</feature>
<evidence type="ECO:0000313" key="3">
    <source>
        <dbReference type="Proteomes" id="UP001305647"/>
    </source>
</evidence>
<comment type="caution">
    <text evidence="2">The sequence shown here is derived from an EMBL/GenBank/DDBJ whole genome shotgun (WGS) entry which is preliminary data.</text>
</comment>
<sequence>MVNLRASSMLRVPGRYQEDLGPSRADRPIFVHLDVPFNAALVPHCAHPSLPLNHPELGPSEAELARLGALAMGQTAETEIESVGGESDSGESLDGEEDEDNASDDPEAPARGRANGPAAPGGQGGQPAARPAHVAKVARGGRSAARSDGGGEGNLFAETASDKSGETAPSINHGARPNWVNLSDGIKYAILYDMTRTAPLSRAVQHLGLEYDEVTSLLALLEAEREKKKRYEVLMRRVGGAEIPSGDELLALAAVTEGISAREVRRGRGFLRFLGIADIHDIEIDEGVEDLVNDVSVSSAGEGQSSRTRRQLLSMTGPELILRLDPPPDSINPRRLKGGAPSARAENLDPVQASQSNGLHQANYEVKSQDASSSAILDTLVRPSWGSLRPVSNIPVTDLTVFTARPVDHVDFSEFVHLSDDDKTDRGTGPPDDTVQPAAAPENLDLEDPLPMPGFDELPSLVCFPYPTGQASDPYPQAPHNGYVSPWDVHTGPVFARGALDSPEVAVGQQQSGREVAASAAESAPSRLVAEYGFACSAPVGEDGEMRGVPNQTPLQQLSESVNAGPGTLEAHGNIPAAQLMPSQVDDSALALHGFFNTPAPVVRPLDPETAMSIAAVLARYNCRVSFSGENQADSKPGRPSLGPVDRRQFLEEEFPEESISDEDILPRYVPRPREPDDKEWKPSRTGTRKPRRRTSGATSSSARKRTRAESPSAEQAPKRGRPPLAAPRRQSAADNTSPTPVKRANPTSASTRPILPKSMASNQPRGQAAVPQQSTSDTAQNSSSVPTDDMGTEMSPETVSRPDDAFTDARFAVYPSSSLASALQEPKTSRMTTQREHPEPELDEEVKPAKKPIRIRIKVNPSRKLDESELAIEPKKRGRKLKPDDDELSIEPKKRGSKLKADDDELSIVPKKRGRKPKADDDGNPAKPKRRRRGAAEPDENAKPKKKRVVNRRPPQYDENGNRIRLVRRERNLNEHGRPIKYSTVPGASFHVRPDVLMRSTEGEEMTRGEFDKAFTIPERKYLAGGAVSGGRYQIIATGVIWSFTKEFRNQSEQENDDGKSGNEDGSQALSDSQRSVRAESSQDGGVLSEYGAGTSQGSVEPSADTSDDDDSSSSDEASSSADSDDAQAPATGPQPAFSTPARNPTRLVLGLTPPNRSGQTTLAGFARPSPPTRTPTRITLRSSAVVAPRAPAADPRVALAADPRVAARVAELNERCRLYNVRTRDRFASDQEFLDYAEGMLPLLYPVTSGRPKAPATKPYHDGSGDGGGRGPRFGGHESFI</sequence>
<evidence type="ECO:0000256" key="1">
    <source>
        <dbReference type="SAM" id="MobiDB-lite"/>
    </source>
</evidence>
<feature type="compositionally biased region" description="Basic and acidic residues" evidence="1">
    <location>
        <begin position="672"/>
        <end position="683"/>
    </location>
</feature>
<feature type="compositionally biased region" description="Acidic residues" evidence="1">
    <location>
        <begin position="88"/>
        <end position="107"/>
    </location>
</feature>
<feature type="compositionally biased region" description="Polar residues" evidence="1">
    <location>
        <begin position="1065"/>
        <end position="1085"/>
    </location>
</feature>
<reference evidence="2" key="1">
    <citation type="journal article" date="2023" name="Mol. Phylogenet. Evol.">
        <title>Genome-scale phylogeny and comparative genomics of the fungal order Sordariales.</title>
        <authorList>
            <person name="Hensen N."/>
            <person name="Bonometti L."/>
            <person name="Westerberg I."/>
            <person name="Brannstrom I.O."/>
            <person name="Guillou S."/>
            <person name="Cros-Aarteil S."/>
            <person name="Calhoun S."/>
            <person name="Haridas S."/>
            <person name="Kuo A."/>
            <person name="Mondo S."/>
            <person name="Pangilinan J."/>
            <person name="Riley R."/>
            <person name="LaButti K."/>
            <person name="Andreopoulos B."/>
            <person name="Lipzen A."/>
            <person name="Chen C."/>
            <person name="Yan M."/>
            <person name="Daum C."/>
            <person name="Ng V."/>
            <person name="Clum A."/>
            <person name="Steindorff A."/>
            <person name="Ohm R.A."/>
            <person name="Martin F."/>
            <person name="Silar P."/>
            <person name="Natvig D.O."/>
            <person name="Lalanne C."/>
            <person name="Gautier V."/>
            <person name="Ament-Velasquez S.L."/>
            <person name="Kruys A."/>
            <person name="Hutchinson M.I."/>
            <person name="Powell A.J."/>
            <person name="Barry K."/>
            <person name="Miller A.N."/>
            <person name="Grigoriev I.V."/>
            <person name="Debuchy R."/>
            <person name="Gladieux P."/>
            <person name="Hiltunen Thoren M."/>
            <person name="Johannesson H."/>
        </authorList>
    </citation>
    <scope>NUCLEOTIDE SEQUENCE</scope>
    <source>
        <strain evidence="2">CBS 757.83</strain>
    </source>
</reference>
<feature type="compositionally biased region" description="Polar residues" evidence="1">
    <location>
        <begin position="733"/>
        <end position="752"/>
    </location>
</feature>
<protein>
    <submittedName>
        <fullName evidence="2">Uncharacterized protein</fullName>
    </submittedName>
</protein>
<feature type="compositionally biased region" description="Low complexity" evidence="1">
    <location>
        <begin position="126"/>
        <end position="147"/>
    </location>
</feature>
<dbReference type="Proteomes" id="UP001305647">
    <property type="component" value="Unassembled WGS sequence"/>
</dbReference>
<gene>
    <name evidence="2" type="ORF">N658DRAFT_487033</name>
</gene>